<dbReference type="Pfam" id="PF07944">
    <property type="entry name" value="Beta-AFase-like_GH127_cat"/>
    <property type="match status" value="1"/>
</dbReference>
<dbReference type="InterPro" id="IPR012878">
    <property type="entry name" value="Beta-AFase-like_GH127_cat"/>
</dbReference>
<sequence>MAQDEVNGGERQEAFGIGRRKVLAGLATGLGLPLAPGVAAAEPADGPVNLAKVAKAHGGFVSGDTSYAALNNGAEPSSSADAAHGAYGTWPQTGRQWVLYEWEQPVSTDSVDLYWWQDAQGIALPTSAQLSFWDGKAFVPVRNARGGGVAGDRFNRTTFDRITTRKLKLEFVGDGQKSVGMLQWKVYNAGPVPAFAPMVGAGVDRAVVVGGQTWLAGKVEWLQRRPGDTVRWSQVSGPGKVVFADAGATTTRAMVTQPGDYVLRLAATAQGRQADAMLALRAEAPPPAKRLDVVYTTPYAIHSPLWNARAKALIVNWIPHCIAYCERTDLTDGQGGIDNFVEAGKALRGEPHAPHKGYVFSNAWVHQTVESMCIALMVDPQGDAEIVQAQTKMRATLERWIPIILAAQEPDGYLHTAYTLADRRHWPERWSPEHRADHEGYVAGYFIESAINHHTLTGGRDLRLYDAAKKLADCWVAHIGPGKKPWFDGHQKTEQALVRFGRFVNDVEGHGRGDAYIKLARFLLDSREGGAEYDQSHLPPEQQYEAVGHAVRAVYFYSGMADIAAETDDRDYQSAVMSLWDNMVNRKYYVTGGVGSGDTSEGFGGNYALRNNAYCESCSSCGLIFFQYKLNLAYHDAKYADLYEETMYNALLGATDLAGTSFCYTNPLVDTERARWHTCPCCVGNIPRTLLMMPTWTYVKGADGLYVNLFVGSRIQVGEVAGTPVEMVQETDYPWQGAVAITVNPQETRRFALRIRVPQRTTSALYHAEPAVGGLVRLTVNGKAVTPRIEKGYAVITREWRKGDRVELELPLAVQRVSADERIEATRGKVALRYGPLVYNVERADQRRIDLPIGSDTLLPEWRGDLLGGVVAIRGRWADGSPLTAIPNYARMNRTGWAIPEFPGRSGVEYAPGSVGAGGAQQAVAQERRREPGTQSLVWITQSRKGQA</sequence>
<feature type="domain" description="Non-reducing end beta-L-arabinofuranosidase-like GH127 catalytic" evidence="2">
    <location>
        <begin position="388"/>
        <end position="690"/>
    </location>
</feature>
<feature type="compositionally biased region" description="Polar residues" evidence="1">
    <location>
        <begin position="933"/>
        <end position="948"/>
    </location>
</feature>
<dbReference type="InterPro" id="IPR049174">
    <property type="entry name" value="Beta-AFase-like"/>
</dbReference>
<evidence type="ECO:0000259" key="4">
    <source>
        <dbReference type="Pfam" id="PF20737"/>
    </source>
</evidence>
<evidence type="ECO:0000259" key="3">
    <source>
        <dbReference type="Pfam" id="PF20736"/>
    </source>
</evidence>
<evidence type="ECO:0008006" key="7">
    <source>
        <dbReference type="Google" id="ProtNLM"/>
    </source>
</evidence>
<gene>
    <name evidence="5" type="ORF">F4693_000122</name>
</gene>
<reference evidence="5 6" key="2">
    <citation type="submission" date="2020-08" db="EMBL/GenBank/DDBJ databases">
        <authorList>
            <person name="Partida-Martinez L."/>
            <person name="Huntemann M."/>
            <person name="Clum A."/>
            <person name="Wang J."/>
            <person name="Palaniappan K."/>
            <person name="Ritter S."/>
            <person name="Chen I.-M."/>
            <person name="Stamatis D."/>
            <person name="Reddy T."/>
            <person name="O'Malley R."/>
            <person name="Daum C."/>
            <person name="Shapiro N."/>
            <person name="Ivanova N."/>
            <person name="Kyrpides N."/>
            <person name="Woyke T."/>
        </authorList>
    </citation>
    <scope>NUCLEOTIDE SEQUENCE [LARGE SCALE GENOMIC DNA]</scope>
    <source>
        <strain evidence="5 6">AS3.13</strain>
    </source>
</reference>
<dbReference type="InterPro" id="IPR008928">
    <property type="entry name" value="6-hairpin_glycosidase_sf"/>
</dbReference>
<dbReference type="AlphaFoldDB" id="A0A7X0J8T2"/>
<dbReference type="GO" id="GO:0005975">
    <property type="term" value="P:carbohydrate metabolic process"/>
    <property type="evidence" value="ECO:0007669"/>
    <property type="project" value="InterPro"/>
</dbReference>
<dbReference type="Pfam" id="PF20737">
    <property type="entry name" value="Glyco_hydro127C"/>
    <property type="match status" value="1"/>
</dbReference>
<feature type="region of interest" description="Disordered" evidence="1">
    <location>
        <begin position="914"/>
        <end position="948"/>
    </location>
</feature>
<dbReference type="InterPro" id="IPR049049">
    <property type="entry name" value="Beta-AFase-like_GH127_C"/>
</dbReference>
<dbReference type="PANTHER" id="PTHR43465:SF2">
    <property type="entry name" value="DUF1680 DOMAIN PROTEIN (AFU_ORTHOLOGUE AFUA_1G08910)"/>
    <property type="match status" value="1"/>
</dbReference>
<dbReference type="Proteomes" id="UP000522313">
    <property type="component" value="Unassembled WGS sequence"/>
</dbReference>
<evidence type="ECO:0000313" key="5">
    <source>
        <dbReference type="EMBL" id="MBB6503173.1"/>
    </source>
</evidence>
<dbReference type="RefSeq" id="WP_221434682.1">
    <property type="nucleotide sequence ID" value="NZ_JACHBT010000001.1"/>
</dbReference>
<accession>A0A7X0J8T2</accession>
<proteinExistence type="predicted"/>
<dbReference type="PANTHER" id="PTHR43465">
    <property type="entry name" value="DUF1680 DOMAIN PROTEIN (AFU_ORTHOLOGUE AFUA_1G08910)"/>
    <property type="match status" value="1"/>
</dbReference>
<reference evidence="5 6" key="1">
    <citation type="submission" date="2020-08" db="EMBL/GenBank/DDBJ databases">
        <title>The Agave Microbiome: Exploring the role of microbial communities in plant adaptations to desert environments.</title>
        <authorList>
            <person name="Partida-Martinez L.P."/>
        </authorList>
    </citation>
    <scope>NUCLEOTIDE SEQUENCE [LARGE SCALE GENOMIC DNA]</scope>
    <source>
        <strain evidence="5 6">AS3.13</strain>
    </source>
</reference>
<evidence type="ECO:0000259" key="2">
    <source>
        <dbReference type="Pfam" id="PF07944"/>
    </source>
</evidence>
<dbReference type="EMBL" id="JACHBT010000001">
    <property type="protein sequence ID" value="MBB6503173.1"/>
    <property type="molecule type" value="Genomic_DNA"/>
</dbReference>
<dbReference type="SUPFAM" id="SSF48208">
    <property type="entry name" value="Six-hairpin glycosidases"/>
    <property type="match status" value="1"/>
</dbReference>
<organism evidence="5 6">
    <name type="scientific">Sphingomonas endophytica</name>
    <dbReference type="NCBI Taxonomy" id="869719"/>
    <lineage>
        <taxon>Bacteria</taxon>
        <taxon>Pseudomonadati</taxon>
        <taxon>Pseudomonadota</taxon>
        <taxon>Alphaproteobacteria</taxon>
        <taxon>Sphingomonadales</taxon>
        <taxon>Sphingomonadaceae</taxon>
        <taxon>Sphingomonas</taxon>
    </lineage>
</organism>
<dbReference type="Gene3D" id="2.60.120.260">
    <property type="entry name" value="Galactose-binding domain-like"/>
    <property type="match status" value="1"/>
</dbReference>
<dbReference type="InterPro" id="IPR049046">
    <property type="entry name" value="Beta-AFase-like_GH127_middle"/>
</dbReference>
<evidence type="ECO:0000313" key="6">
    <source>
        <dbReference type="Proteomes" id="UP000522313"/>
    </source>
</evidence>
<comment type="caution">
    <text evidence="5">The sequence shown here is derived from an EMBL/GenBank/DDBJ whole genome shotgun (WGS) entry which is preliminary data.</text>
</comment>
<name>A0A7X0J8T2_9SPHN</name>
<dbReference type="Pfam" id="PF20736">
    <property type="entry name" value="Glyco_hydro127M"/>
    <property type="match status" value="1"/>
</dbReference>
<feature type="domain" description="Non-reducing end beta-L-arabinofuranosidase-like GH127 C-terminal" evidence="4">
    <location>
        <begin position="814"/>
        <end position="895"/>
    </location>
</feature>
<evidence type="ECO:0000256" key="1">
    <source>
        <dbReference type="SAM" id="MobiDB-lite"/>
    </source>
</evidence>
<feature type="domain" description="Non-reducing end beta-L-arabinofuranosidase-like GH127 middle" evidence="3">
    <location>
        <begin position="705"/>
        <end position="812"/>
    </location>
</feature>
<protein>
    <recommendedName>
        <fullName evidence="7">Tat pathway signal protein</fullName>
    </recommendedName>
</protein>